<sequence length="76" mass="9114">MCMFLITNPRYCHNLARHGKTLYLYYNKPPSQDLESYYKVTSKSFLPKLYGDYRFWNPSPITEEVFLIPVQFHMAV</sequence>
<dbReference type="EMBL" id="CAKOAT010520710">
    <property type="protein sequence ID" value="CAH8381755.1"/>
    <property type="molecule type" value="Genomic_DNA"/>
</dbReference>
<dbReference type="Proteomes" id="UP001642260">
    <property type="component" value="Unassembled WGS sequence"/>
</dbReference>
<keyword evidence="2" id="KW-1185">Reference proteome</keyword>
<protein>
    <submittedName>
        <fullName evidence="1">Uncharacterized protein</fullName>
    </submittedName>
</protein>
<comment type="caution">
    <text evidence="1">The sequence shown here is derived from an EMBL/GenBank/DDBJ whole genome shotgun (WGS) entry which is preliminary data.</text>
</comment>
<name>A0ABC8LDR8_ERUVS</name>
<accession>A0ABC8LDR8</accession>
<organism evidence="1 2">
    <name type="scientific">Eruca vesicaria subsp. sativa</name>
    <name type="common">Garden rocket</name>
    <name type="synonym">Eruca sativa</name>
    <dbReference type="NCBI Taxonomy" id="29727"/>
    <lineage>
        <taxon>Eukaryota</taxon>
        <taxon>Viridiplantae</taxon>
        <taxon>Streptophyta</taxon>
        <taxon>Embryophyta</taxon>
        <taxon>Tracheophyta</taxon>
        <taxon>Spermatophyta</taxon>
        <taxon>Magnoliopsida</taxon>
        <taxon>eudicotyledons</taxon>
        <taxon>Gunneridae</taxon>
        <taxon>Pentapetalae</taxon>
        <taxon>rosids</taxon>
        <taxon>malvids</taxon>
        <taxon>Brassicales</taxon>
        <taxon>Brassicaceae</taxon>
        <taxon>Brassiceae</taxon>
        <taxon>Eruca</taxon>
    </lineage>
</organism>
<gene>
    <name evidence="1" type="ORF">ERUC_LOCUS34238</name>
</gene>
<evidence type="ECO:0000313" key="1">
    <source>
        <dbReference type="EMBL" id="CAH8381755.1"/>
    </source>
</evidence>
<dbReference type="AlphaFoldDB" id="A0ABC8LDR8"/>
<evidence type="ECO:0000313" key="2">
    <source>
        <dbReference type="Proteomes" id="UP001642260"/>
    </source>
</evidence>
<reference evidence="1 2" key="1">
    <citation type="submission" date="2022-03" db="EMBL/GenBank/DDBJ databases">
        <authorList>
            <person name="Macdonald S."/>
            <person name="Ahmed S."/>
            <person name="Newling K."/>
        </authorList>
    </citation>
    <scope>NUCLEOTIDE SEQUENCE [LARGE SCALE GENOMIC DNA]</scope>
</reference>
<proteinExistence type="predicted"/>